<evidence type="ECO:0000256" key="4">
    <source>
        <dbReference type="ARBA" id="ARBA00007637"/>
    </source>
</evidence>
<dbReference type="Gene3D" id="3.40.50.720">
    <property type="entry name" value="NAD(P)-binding Rossmann-like Domain"/>
    <property type="match status" value="1"/>
</dbReference>
<evidence type="ECO:0000256" key="9">
    <source>
        <dbReference type="ARBA" id="ARBA00023277"/>
    </source>
</evidence>
<comment type="catalytic activity">
    <reaction evidence="1 10">
        <text>UDP-alpha-D-glucose = UDP-alpha-D-galactose</text>
        <dbReference type="Rhea" id="RHEA:22168"/>
        <dbReference type="ChEBI" id="CHEBI:58885"/>
        <dbReference type="ChEBI" id="CHEBI:66914"/>
        <dbReference type="EC" id="5.1.3.2"/>
    </reaction>
</comment>
<dbReference type="CDD" id="cd05247">
    <property type="entry name" value="UDP_G4E_1_SDR_e"/>
    <property type="match status" value="1"/>
</dbReference>
<dbReference type="EC" id="5.1.3.2" evidence="5 10"/>
<dbReference type="HOGENOM" id="CLU_007383_1_10_0"/>
<dbReference type="PANTHER" id="PTHR43725:SF53">
    <property type="entry name" value="UDP-ARABINOSE 4-EPIMERASE 1"/>
    <property type="match status" value="1"/>
</dbReference>
<dbReference type="InterPro" id="IPR036291">
    <property type="entry name" value="NAD(P)-bd_dom_sf"/>
</dbReference>
<evidence type="ECO:0000256" key="1">
    <source>
        <dbReference type="ARBA" id="ARBA00000083"/>
    </source>
</evidence>
<evidence type="ECO:0000256" key="3">
    <source>
        <dbReference type="ARBA" id="ARBA00004947"/>
    </source>
</evidence>
<organism evidence="12 13">
    <name type="scientific">Chthonomonas calidirosea (strain DSM 23976 / ICMP 18418 / T49)</name>
    <dbReference type="NCBI Taxonomy" id="1303518"/>
    <lineage>
        <taxon>Bacteria</taxon>
        <taxon>Bacillati</taxon>
        <taxon>Armatimonadota</taxon>
        <taxon>Chthonomonadia</taxon>
        <taxon>Chthonomonadales</taxon>
        <taxon>Chthonomonadaceae</taxon>
        <taxon>Chthonomonas</taxon>
    </lineage>
</organism>
<keyword evidence="13" id="KW-1185">Reference proteome</keyword>
<dbReference type="InterPro" id="IPR001509">
    <property type="entry name" value="Epimerase_deHydtase"/>
</dbReference>
<sequence length="324" mass="36539">MILVTGGAGYIGSHYVLYAMERGEQIVVLDNLVYGHKEAVPKNVPLVIGDMADIALLDHLFQTYPIEAVVHFAAYAYVGESVLQPAKYYQNNALATFQVLEAMRRHGVRYFVFSSTCATYGLPQYVPIDENHPQNPINPYGESKLFVERVLHSYDRAYNMRFVSLRYFNAAGADPQGRIGESHDPETHLIPLALQVALGKREHITVYGTDYDTPDGTCIRDYIHILDLAQAHALALERLRRGLPSACYNLGTEQGYSVREVIRTCETISGRPIKTLDGPRRAGDPPRLIASSTKAKQELGWHPQFQTLEEIVQTAWNWEQARRY</sequence>
<dbReference type="OrthoDB" id="9801785at2"/>
<dbReference type="InParanoid" id="S0EX85"/>
<evidence type="ECO:0000256" key="8">
    <source>
        <dbReference type="ARBA" id="ARBA00023235"/>
    </source>
</evidence>
<dbReference type="NCBIfam" id="TIGR01179">
    <property type="entry name" value="galE"/>
    <property type="match status" value="1"/>
</dbReference>
<keyword evidence="8 10" id="KW-0413">Isomerase</keyword>
<dbReference type="Gene3D" id="3.90.25.10">
    <property type="entry name" value="UDP-galactose 4-epimerase, domain 1"/>
    <property type="match status" value="1"/>
</dbReference>
<evidence type="ECO:0000259" key="11">
    <source>
        <dbReference type="Pfam" id="PF01370"/>
    </source>
</evidence>
<evidence type="ECO:0000256" key="2">
    <source>
        <dbReference type="ARBA" id="ARBA00001911"/>
    </source>
</evidence>
<feature type="domain" description="NAD-dependent epimerase/dehydratase" evidence="11">
    <location>
        <begin position="2"/>
        <end position="251"/>
    </location>
</feature>
<dbReference type="SUPFAM" id="SSF51735">
    <property type="entry name" value="NAD(P)-binding Rossmann-fold domains"/>
    <property type="match status" value="1"/>
</dbReference>
<name>S0EX85_CHTCT</name>
<comment type="pathway">
    <text evidence="3 10">Carbohydrate metabolism; galactose metabolism.</text>
</comment>
<dbReference type="InterPro" id="IPR005886">
    <property type="entry name" value="UDP_G4E"/>
</dbReference>
<gene>
    <name evidence="12" type="ORF">CCALI_00572</name>
</gene>
<dbReference type="eggNOG" id="COG1087">
    <property type="taxonomic scope" value="Bacteria"/>
</dbReference>
<dbReference type="Pfam" id="PF01370">
    <property type="entry name" value="Epimerase"/>
    <property type="match status" value="1"/>
</dbReference>
<dbReference type="UniPathway" id="UPA00214"/>
<comment type="cofactor">
    <cofactor evidence="2 10">
        <name>NAD(+)</name>
        <dbReference type="ChEBI" id="CHEBI:57540"/>
    </cofactor>
</comment>
<dbReference type="GO" id="GO:0033499">
    <property type="term" value="P:galactose catabolic process via UDP-galactose, Leloir pathway"/>
    <property type="evidence" value="ECO:0007669"/>
    <property type="project" value="TreeGrafter"/>
</dbReference>
<dbReference type="AlphaFoldDB" id="S0EX85"/>
<protein>
    <recommendedName>
        <fullName evidence="6 10">UDP-glucose 4-epimerase</fullName>
        <ecNumber evidence="5 10">5.1.3.2</ecNumber>
    </recommendedName>
</protein>
<evidence type="ECO:0000256" key="7">
    <source>
        <dbReference type="ARBA" id="ARBA00023027"/>
    </source>
</evidence>
<comment type="subunit">
    <text evidence="10">Homodimer.</text>
</comment>
<dbReference type="Proteomes" id="UP000014227">
    <property type="component" value="Chromosome I"/>
</dbReference>
<dbReference type="KEGG" id="ccz:CCALI_00572"/>
<dbReference type="FunCoup" id="S0EX85">
    <property type="interactions" value="223"/>
</dbReference>
<dbReference type="PANTHER" id="PTHR43725">
    <property type="entry name" value="UDP-GLUCOSE 4-EPIMERASE"/>
    <property type="match status" value="1"/>
</dbReference>
<accession>S0EX85</accession>
<evidence type="ECO:0000313" key="12">
    <source>
        <dbReference type="EMBL" id="CCW34403.1"/>
    </source>
</evidence>
<proteinExistence type="inferred from homology"/>
<dbReference type="RefSeq" id="WP_016481965.1">
    <property type="nucleotide sequence ID" value="NC_021487.1"/>
</dbReference>
<keyword evidence="7 10" id="KW-0520">NAD</keyword>
<reference evidence="13" key="1">
    <citation type="submission" date="2013-03" db="EMBL/GenBank/DDBJ databases">
        <title>Genome sequence of Chthonomonas calidirosea, the first sequenced genome from the Armatimonadetes phylum (formally candidate division OP10).</title>
        <authorList>
            <person name="Lee K.C.Y."/>
            <person name="Morgan X.C."/>
            <person name="Dunfield P.F."/>
            <person name="Tamas I."/>
            <person name="Houghton K.M."/>
            <person name="Vyssotski M."/>
            <person name="Ryan J.L.J."/>
            <person name="Lagutin K."/>
            <person name="McDonald I.R."/>
            <person name="Stott M.B."/>
        </authorList>
    </citation>
    <scope>NUCLEOTIDE SEQUENCE [LARGE SCALE GENOMIC DNA]</scope>
    <source>
        <strain evidence="13">DSM 23976 / ICMP 18418 / T49</strain>
    </source>
</reference>
<evidence type="ECO:0000256" key="6">
    <source>
        <dbReference type="ARBA" id="ARBA00018569"/>
    </source>
</evidence>
<comment type="similarity">
    <text evidence="4 10">Belongs to the NAD(P)-dependent epimerase/dehydratase family.</text>
</comment>
<dbReference type="EMBL" id="HF951689">
    <property type="protein sequence ID" value="CCW34403.1"/>
    <property type="molecule type" value="Genomic_DNA"/>
</dbReference>
<evidence type="ECO:0000313" key="13">
    <source>
        <dbReference type="Proteomes" id="UP000014227"/>
    </source>
</evidence>
<dbReference type="STRING" id="454171.CP488_00582"/>
<dbReference type="GO" id="GO:0003978">
    <property type="term" value="F:UDP-glucose 4-epimerase activity"/>
    <property type="evidence" value="ECO:0007669"/>
    <property type="project" value="UniProtKB-UniRule"/>
</dbReference>
<evidence type="ECO:0000256" key="5">
    <source>
        <dbReference type="ARBA" id="ARBA00013189"/>
    </source>
</evidence>
<keyword evidence="9 10" id="KW-0119">Carbohydrate metabolism</keyword>
<dbReference type="PATRIC" id="fig|1303518.3.peg.581"/>
<evidence type="ECO:0000256" key="10">
    <source>
        <dbReference type="RuleBase" id="RU366046"/>
    </source>
</evidence>